<feature type="non-terminal residue" evidence="1">
    <location>
        <position position="61"/>
    </location>
</feature>
<reference evidence="1" key="1">
    <citation type="submission" date="2022-03" db="EMBL/GenBank/DDBJ databases">
        <title>A functionally conserved STORR gene fusion in Papaver species that diverged 16.8 million years ago.</title>
        <authorList>
            <person name="Catania T."/>
        </authorList>
    </citation>
    <scope>NUCLEOTIDE SEQUENCE</scope>
    <source>
        <strain evidence="1">S-191538</strain>
    </source>
</reference>
<evidence type="ECO:0008006" key="3">
    <source>
        <dbReference type="Google" id="ProtNLM"/>
    </source>
</evidence>
<comment type="caution">
    <text evidence="1">The sequence shown here is derived from an EMBL/GenBank/DDBJ whole genome shotgun (WGS) entry which is preliminary data.</text>
</comment>
<dbReference type="Proteomes" id="UP001177140">
    <property type="component" value="Unassembled WGS sequence"/>
</dbReference>
<proteinExistence type="predicted"/>
<keyword evidence="2" id="KW-1185">Reference proteome</keyword>
<gene>
    <name evidence="1" type="ORF">MKW94_025389</name>
</gene>
<organism evidence="1 2">
    <name type="scientific">Papaver nudicaule</name>
    <name type="common">Iceland poppy</name>
    <dbReference type="NCBI Taxonomy" id="74823"/>
    <lineage>
        <taxon>Eukaryota</taxon>
        <taxon>Viridiplantae</taxon>
        <taxon>Streptophyta</taxon>
        <taxon>Embryophyta</taxon>
        <taxon>Tracheophyta</taxon>
        <taxon>Spermatophyta</taxon>
        <taxon>Magnoliopsida</taxon>
        <taxon>Ranunculales</taxon>
        <taxon>Papaveraceae</taxon>
        <taxon>Papaveroideae</taxon>
        <taxon>Papaver</taxon>
    </lineage>
</organism>
<sequence length="61" mass="7173">MNLTQSWHKHGTCPEETIPILRFSNNYNPKATLPRKHFSDSGDVYRKNNQDITNQHEVYIS</sequence>
<accession>A0AA41UXC7</accession>
<evidence type="ECO:0000313" key="2">
    <source>
        <dbReference type="Proteomes" id="UP001177140"/>
    </source>
</evidence>
<evidence type="ECO:0000313" key="1">
    <source>
        <dbReference type="EMBL" id="MCL7023372.1"/>
    </source>
</evidence>
<protein>
    <recommendedName>
        <fullName evidence="3">Neprosin activation peptide domain-containing protein</fullName>
    </recommendedName>
</protein>
<name>A0AA41UXC7_PAPNU</name>
<dbReference type="AlphaFoldDB" id="A0AA41UXC7"/>
<dbReference type="EMBL" id="JAJJMA010021515">
    <property type="protein sequence ID" value="MCL7023372.1"/>
    <property type="molecule type" value="Genomic_DNA"/>
</dbReference>